<dbReference type="AlphaFoldDB" id="A0A1X2IIK0"/>
<dbReference type="OrthoDB" id="2401156at2759"/>
<dbReference type="EMBL" id="MCGE01000010">
    <property type="protein sequence ID" value="ORZ17140.1"/>
    <property type="molecule type" value="Genomic_DNA"/>
</dbReference>
<feature type="region of interest" description="Disordered" evidence="1">
    <location>
        <begin position="70"/>
        <end position="89"/>
    </location>
</feature>
<comment type="caution">
    <text evidence="2">The sequence shown here is derived from an EMBL/GenBank/DDBJ whole genome shotgun (WGS) entry which is preliminary data.</text>
</comment>
<name>A0A1X2IIK0_9FUNG</name>
<feature type="region of interest" description="Disordered" evidence="1">
    <location>
        <begin position="488"/>
        <end position="562"/>
    </location>
</feature>
<feature type="compositionally biased region" description="Polar residues" evidence="1">
    <location>
        <begin position="488"/>
        <end position="506"/>
    </location>
</feature>
<accession>A0A1X2IIK0</accession>
<keyword evidence="3" id="KW-1185">Reference proteome</keyword>
<feature type="compositionally biased region" description="Polar residues" evidence="1">
    <location>
        <begin position="531"/>
        <end position="544"/>
    </location>
</feature>
<reference evidence="2 3" key="1">
    <citation type="submission" date="2016-07" db="EMBL/GenBank/DDBJ databases">
        <title>Pervasive Adenine N6-methylation of Active Genes in Fungi.</title>
        <authorList>
            <consortium name="DOE Joint Genome Institute"/>
            <person name="Mondo S.J."/>
            <person name="Dannebaum R.O."/>
            <person name="Kuo R.C."/>
            <person name="Labutti K."/>
            <person name="Haridas S."/>
            <person name="Kuo A."/>
            <person name="Salamov A."/>
            <person name="Ahrendt S.R."/>
            <person name="Lipzen A."/>
            <person name="Sullivan W."/>
            <person name="Andreopoulos W.B."/>
            <person name="Clum A."/>
            <person name="Lindquist E."/>
            <person name="Daum C."/>
            <person name="Ramamoorthy G.K."/>
            <person name="Gryganskyi A."/>
            <person name="Culley D."/>
            <person name="Magnuson J.K."/>
            <person name="James T.Y."/>
            <person name="O'Malley M.A."/>
            <person name="Stajich J.E."/>
            <person name="Spatafora J.W."/>
            <person name="Visel A."/>
            <person name="Grigoriev I.V."/>
        </authorList>
    </citation>
    <scope>NUCLEOTIDE SEQUENCE [LARGE SCALE GENOMIC DNA]</scope>
    <source>
        <strain evidence="2 3">NRRL 1336</strain>
    </source>
</reference>
<protein>
    <submittedName>
        <fullName evidence="2">Uncharacterized protein</fullName>
    </submittedName>
</protein>
<proteinExistence type="predicted"/>
<feature type="compositionally biased region" description="Polar residues" evidence="1">
    <location>
        <begin position="78"/>
        <end position="89"/>
    </location>
</feature>
<feature type="region of interest" description="Disordered" evidence="1">
    <location>
        <begin position="139"/>
        <end position="236"/>
    </location>
</feature>
<gene>
    <name evidence="2" type="ORF">BCR42DRAFT_413998</name>
</gene>
<dbReference type="Proteomes" id="UP000193560">
    <property type="component" value="Unassembled WGS sequence"/>
</dbReference>
<evidence type="ECO:0000313" key="2">
    <source>
        <dbReference type="EMBL" id="ORZ17140.1"/>
    </source>
</evidence>
<sequence length="631" mass="70009">MSTMTNTDVLTDEWVKKLHFENRVDLNLQIPASGESIKVEVGDIPPEHIPQLGLLSLGNNDDFTSLLAEKKQGKTKSESSPSAAPTTDSYLSSIVSSTKTNTTATIATNDDATTTTTSATTTTAGSCRNTADCTCYKCQRQRRRAGTRGRMIPTETSSATSPTPATRTQSRSPQQSRVQTPTTPVIESSTTSGTQPGMNSAEQPDTPKPSVSRNGSFVLRKKPSSHSYERHLPRPTYSQLDSIYRAQQEQHLDKDSDNDHSVQQDLNKYNKDSYEISWQDETGDDILSSLRTFQTIFEEKPHGSEGLSDLLEVRAQELKMQKIYEKEQQELMDQQQVEPNRPPKLSDCLTLSYRDGPQHKHLTLYHTMKMTGPNERMNAYGRAFQHCVRADSGLASWIEKQSSQPPPSANVSNYQSSLTLKKSTKRSILHLPGRKQKTTAEDLWLRTNKLTDSSSAQQGTTLKDNATTLKDNGVAPIDVLSTANALMPTPSSVTLNQSIGKSNSNKKPYDYVDTPSRPLPRSRNSVDKDSMTSFDMEQGRSTKSGKLWSSLGRKASRSRSNAASIHSVEKVYKQPPSIKETPEPFEKALDDLCQIMTHVDRSVLRTYLEQANGDYMKTLSVIRAEVTSGKL</sequence>
<feature type="compositionally biased region" description="Low complexity" evidence="1">
    <location>
        <begin position="148"/>
        <end position="173"/>
    </location>
</feature>
<evidence type="ECO:0000256" key="1">
    <source>
        <dbReference type="SAM" id="MobiDB-lite"/>
    </source>
</evidence>
<evidence type="ECO:0000313" key="3">
    <source>
        <dbReference type="Proteomes" id="UP000193560"/>
    </source>
</evidence>
<organism evidence="2 3">
    <name type="scientific">Absidia repens</name>
    <dbReference type="NCBI Taxonomy" id="90262"/>
    <lineage>
        <taxon>Eukaryota</taxon>
        <taxon>Fungi</taxon>
        <taxon>Fungi incertae sedis</taxon>
        <taxon>Mucoromycota</taxon>
        <taxon>Mucoromycotina</taxon>
        <taxon>Mucoromycetes</taxon>
        <taxon>Mucorales</taxon>
        <taxon>Cunninghamellaceae</taxon>
        <taxon>Absidia</taxon>
    </lineage>
</organism>
<feature type="compositionally biased region" description="Polar residues" evidence="1">
    <location>
        <begin position="174"/>
        <end position="215"/>
    </location>
</feature>